<proteinExistence type="inferred from homology"/>
<comment type="caution">
    <text evidence="4">The sequence shown here is derived from an EMBL/GenBank/DDBJ whole genome shotgun (WGS) entry which is preliminary data.</text>
</comment>
<dbReference type="InterPro" id="IPR008978">
    <property type="entry name" value="HSP20-like_chaperone"/>
</dbReference>
<dbReference type="PROSITE" id="PS01031">
    <property type="entry name" value="SHSP"/>
    <property type="match status" value="1"/>
</dbReference>
<feature type="domain" description="SHSP" evidence="3">
    <location>
        <begin position="52"/>
        <end position="167"/>
    </location>
</feature>
<dbReference type="InterPro" id="IPR031107">
    <property type="entry name" value="Small_HSP"/>
</dbReference>
<reference evidence="4 5" key="1">
    <citation type="submission" date="2017-02" db="EMBL/GenBank/DDBJ databases">
        <title>Natronthermophilus aegyptiacus gen. nov.,sp. nov., an aerobic, extremely halophilic alkalithermophilic archaeon isolated from the athalassohaline Wadi An Natrun, Egypt.</title>
        <authorList>
            <person name="Zhao B."/>
        </authorList>
    </citation>
    <scope>NUCLEOTIDE SEQUENCE [LARGE SCALE GENOMIC DNA]</scope>
    <source>
        <strain evidence="4 5">CGMCC 1.3597</strain>
    </source>
</reference>
<comment type="similarity">
    <text evidence="1 2">Belongs to the small heat shock protein (HSP20) family.</text>
</comment>
<organism evidence="4 5">
    <name type="scientific">Natronolimnobius baerhuensis</name>
    <dbReference type="NCBI Taxonomy" id="253108"/>
    <lineage>
        <taxon>Archaea</taxon>
        <taxon>Methanobacteriati</taxon>
        <taxon>Methanobacteriota</taxon>
        <taxon>Stenosarchaea group</taxon>
        <taxon>Halobacteria</taxon>
        <taxon>Halobacteriales</taxon>
        <taxon>Natrialbaceae</taxon>
        <taxon>Natronolimnobius</taxon>
    </lineage>
</organism>
<dbReference type="RefSeq" id="WP_087713827.1">
    <property type="nucleotide sequence ID" value="NZ_MWPH01000001.1"/>
</dbReference>
<dbReference type="AlphaFoldDB" id="A0A202EC71"/>
<dbReference type="Gene3D" id="2.60.40.790">
    <property type="match status" value="1"/>
</dbReference>
<dbReference type="PANTHER" id="PTHR11527">
    <property type="entry name" value="HEAT-SHOCK PROTEIN 20 FAMILY MEMBER"/>
    <property type="match status" value="1"/>
</dbReference>
<evidence type="ECO:0000256" key="1">
    <source>
        <dbReference type="PROSITE-ProRule" id="PRU00285"/>
    </source>
</evidence>
<dbReference type="CDD" id="cd06464">
    <property type="entry name" value="ACD_sHsps-like"/>
    <property type="match status" value="1"/>
</dbReference>
<evidence type="ECO:0000313" key="4">
    <source>
        <dbReference type="EMBL" id="OVE85600.1"/>
    </source>
</evidence>
<accession>A0A202EC71</accession>
<name>A0A202EC71_9EURY</name>
<dbReference type="EMBL" id="MWPH01000001">
    <property type="protein sequence ID" value="OVE85600.1"/>
    <property type="molecule type" value="Genomic_DNA"/>
</dbReference>
<protein>
    <recommendedName>
        <fullName evidence="3">SHSP domain-containing protein</fullName>
    </recommendedName>
</protein>
<evidence type="ECO:0000256" key="2">
    <source>
        <dbReference type="RuleBase" id="RU003616"/>
    </source>
</evidence>
<keyword evidence="5" id="KW-1185">Reference proteome</keyword>
<dbReference type="Pfam" id="PF00011">
    <property type="entry name" value="HSP20"/>
    <property type="match status" value="1"/>
</dbReference>
<dbReference type="InterPro" id="IPR002068">
    <property type="entry name" value="A-crystallin/Hsp20_dom"/>
</dbReference>
<gene>
    <name evidence="4" type="ORF">B2G88_01885</name>
</gene>
<dbReference type="OrthoDB" id="198277at2157"/>
<evidence type="ECO:0000313" key="5">
    <source>
        <dbReference type="Proteomes" id="UP000196084"/>
    </source>
</evidence>
<dbReference type="Proteomes" id="UP000196084">
    <property type="component" value="Unassembled WGS sequence"/>
</dbReference>
<sequence length="167" mass="18464">MTDRSGPLDDLERFIDRLTEHFEPVTRSLERGDDDHADRRLGLPAWEMPSMPSQGSGMTSLDLTDEGDEFVVTVDVPGYDTTDLEVRLDGPSLLISGDHEQETTQTASATEYVRQERHVQSFTRQVTLPAAVESDEVHATVNNGILTVQLPKRAHASGDDSTTIDID</sequence>
<dbReference type="SUPFAM" id="SSF49764">
    <property type="entry name" value="HSP20-like chaperones"/>
    <property type="match status" value="1"/>
</dbReference>
<evidence type="ECO:0000259" key="3">
    <source>
        <dbReference type="PROSITE" id="PS01031"/>
    </source>
</evidence>